<dbReference type="InterPro" id="IPR043519">
    <property type="entry name" value="NT_sf"/>
</dbReference>
<dbReference type="Pfam" id="PF26180">
    <property type="entry name" value="PAP-OAS1"/>
    <property type="match status" value="1"/>
</dbReference>
<protein>
    <submittedName>
        <fullName evidence="4">Uncharacterized protein</fullName>
    </submittedName>
</protein>
<sequence length="812" mass="91852">MTIGVKEHERERAAEKNSDVAYELRSLRPSCVQGKSLKLSALHRICPMDDKRENLLPSSSPSQLLSIDEELWQMAEERAQEILSTIEPNVLSEVNRKDVIDYVQRLIRGYYGAEVFLFGSVPLKTYLPDGDIDLTALSHEDVEEDLAQAVCNILQSGDDPEYQVKDIQFIRAQDISQLYQTSFLCLDDGLQVQLVKCTVKNIAVDISFNQMAGLYTLRFLEQVDQLVGKNHIFKRSIILIKAWCYYESRLLGGHHGLLSTYAIEILVLYIINRFHSSVRGPLEVLYIFLDYYGSFDWNNNYVSIWGPKALSSPLEIVETPECNQGEFLLQEEFLRNYRDMCSLSVRPSETMTHEFPVKFMNILDPLRNDNNLGRSVNIASLHRLKFALSYGARKLKQILTLPGENMGAELEKFFFNTLDRNGKGERADVNVPVSPFGTGRSEESVLHEDCDSYYGGLQYGQLYRNYAMPVTVHSSSPSPPSQDDIRSLPTQQNWSEGDVLGLTMQQNWSMFYQSSTDVYIPDQRLYHPTYSLEEGGKSRGTGTYIPDLTYNSYWDIRPKATRPRRFPFAKHNALPKSPPKKQQGEEGVKSETDMNGNSGPFELSKEEFPLLPCNRKTTLPTQAQESPLAKVHSETYMDGNSRLSELSNEVFPDLPCSCKATLPTQAQESASLAKVHSEIDMDANLQSFKLSNEDFPLLPKVCSETCIDVNSKSFGLSKKDFPLLPSTCKTILSEFAQLGKQAKSTPSSKESKEKIIEFGTFKRTKSPTEPSLSTKNEKEEFGVSLSQDIVLVVPEVAMERKEESTKSNEKMD</sequence>
<dbReference type="Proteomes" id="UP000257109">
    <property type="component" value="Unassembled WGS sequence"/>
</dbReference>
<dbReference type="PANTHER" id="PTHR45979:SF6">
    <property type="entry name" value="NUCLEOTIDYLTRANSFERASE DOMAIN PROTEIN"/>
    <property type="match status" value="1"/>
</dbReference>
<evidence type="ECO:0000313" key="5">
    <source>
        <dbReference type="Proteomes" id="UP000257109"/>
    </source>
</evidence>
<dbReference type="Gene3D" id="3.30.460.10">
    <property type="entry name" value="Beta Polymerase, domain 2"/>
    <property type="match status" value="1"/>
</dbReference>
<feature type="domain" description="Poly(A) RNA polymerase mitochondrial-like central palm" evidence="2">
    <location>
        <begin position="80"/>
        <end position="221"/>
    </location>
</feature>
<comment type="caution">
    <text evidence="4">The sequence shown here is derived from an EMBL/GenBank/DDBJ whole genome shotgun (WGS) entry which is preliminary data.</text>
</comment>
<feature type="compositionally biased region" description="Basic and acidic residues" evidence="1">
    <location>
        <begin position="582"/>
        <end position="592"/>
    </location>
</feature>
<gene>
    <name evidence="4" type="ORF">CR513_08906</name>
</gene>
<dbReference type="SUPFAM" id="SSF81301">
    <property type="entry name" value="Nucleotidyltransferase"/>
    <property type="match status" value="1"/>
</dbReference>
<evidence type="ECO:0000259" key="3">
    <source>
        <dbReference type="Pfam" id="PF26180"/>
    </source>
</evidence>
<dbReference type="InterPro" id="IPR054708">
    <property type="entry name" value="MTPAP-like_central"/>
</dbReference>
<feature type="region of interest" description="Disordered" evidence="1">
    <location>
        <begin position="758"/>
        <end position="779"/>
    </location>
</feature>
<dbReference type="CDD" id="cd05402">
    <property type="entry name" value="NT_PAP_TUTase"/>
    <property type="match status" value="1"/>
</dbReference>
<feature type="region of interest" description="Disordered" evidence="1">
    <location>
        <begin position="569"/>
        <end position="596"/>
    </location>
</feature>
<feature type="domain" description="PAP/OAS1 substrate-binding-related" evidence="3">
    <location>
        <begin position="227"/>
        <end position="418"/>
    </location>
</feature>
<evidence type="ECO:0000313" key="4">
    <source>
        <dbReference type="EMBL" id="RDY07030.1"/>
    </source>
</evidence>
<dbReference type="InterPro" id="IPR058921">
    <property type="entry name" value="PAP/OAS1-rel"/>
</dbReference>
<dbReference type="InterPro" id="IPR058920">
    <property type="entry name" value="PAP-OAS1-bd-rel"/>
</dbReference>
<accession>A0A371HW62</accession>
<evidence type="ECO:0000259" key="2">
    <source>
        <dbReference type="Pfam" id="PF22600"/>
    </source>
</evidence>
<organism evidence="4 5">
    <name type="scientific">Mucuna pruriens</name>
    <name type="common">Velvet bean</name>
    <name type="synonym">Dolichos pruriens</name>
    <dbReference type="NCBI Taxonomy" id="157652"/>
    <lineage>
        <taxon>Eukaryota</taxon>
        <taxon>Viridiplantae</taxon>
        <taxon>Streptophyta</taxon>
        <taxon>Embryophyta</taxon>
        <taxon>Tracheophyta</taxon>
        <taxon>Spermatophyta</taxon>
        <taxon>Magnoliopsida</taxon>
        <taxon>eudicotyledons</taxon>
        <taxon>Gunneridae</taxon>
        <taxon>Pentapetalae</taxon>
        <taxon>rosids</taxon>
        <taxon>fabids</taxon>
        <taxon>Fabales</taxon>
        <taxon>Fabaceae</taxon>
        <taxon>Papilionoideae</taxon>
        <taxon>50 kb inversion clade</taxon>
        <taxon>NPAAA clade</taxon>
        <taxon>indigoferoid/millettioid clade</taxon>
        <taxon>Phaseoleae</taxon>
        <taxon>Mucuna</taxon>
    </lineage>
</organism>
<dbReference type="Pfam" id="PF22600">
    <property type="entry name" value="MTPAP-like_central"/>
    <property type="match status" value="1"/>
</dbReference>
<dbReference type="AlphaFoldDB" id="A0A371HW62"/>
<feature type="non-terminal residue" evidence="4">
    <location>
        <position position="1"/>
    </location>
</feature>
<dbReference type="PANTHER" id="PTHR45979">
    <property type="entry name" value="PAP/OAS1 SUBSTRATE-BINDING DOMAIN SUPERFAMILY"/>
    <property type="match status" value="1"/>
</dbReference>
<reference evidence="4" key="1">
    <citation type="submission" date="2018-05" db="EMBL/GenBank/DDBJ databases">
        <title>Draft genome of Mucuna pruriens seed.</title>
        <authorList>
            <person name="Nnadi N.E."/>
            <person name="Vos R."/>
            <person name="Hasami M.H."/>
            <person name="Devisetty U.K."/>
            <person name="Aguiy J.C."/>
        </authorList>
    </citation>
    <scope>NUCLEOTIDE SEQUENCE [LARGE SCALE GENOMIC DNA]</scope>
    <source>
        <strain evidence="4">JCA_2017</strain>
    </source>
</reference>
<dbReference type="EMBL" id="QJKJ01001561">
    <property type="protein sequence ID" value="RDY07030.1"/>
    <property type="molecule type" value="Genomic_DNA"/>
</dbReference>
<evidence type="ECO:0000256" key="1">
    <source>
        <dbReference type="SAM" id="MobiDB-lite"/>
    </source>
</evidence>
<dbReference type="SUPFAM" id="SSF81631">
    <property type="entry name" value="PAP/OAS1 substrate-binding domain"/>
    <property type="match status" value="1"/>
</dbReference>
<proteinExistence type="predicted"/>
<dbReference type="OrthoDB" id="273917at2759"/>
<dbReference type="Gene3D" id="1.10.1410.10">
    <property type="match status" value="1"/>
</dbReference>
<dbReference type="STRING" id="157652.A0A371HW62"/>
<keyword evidence="5" id="KW-1185">Reference proteome</keyword>
<name>A0A371HW62_MUCPR</name>